<evidence type="ECO:0000259" key="6">
    <source>
        <dbReference type="Pfam" id="PF02544"/>
    </source>
</evidence>
<evidence type="ECO:0000256" key="3">
    <source>
        <dbReference type="ARBA" id="ARBA00022692"/>
    </source>
</evidence>
<dbReference type="Pfam" id="PF02544">
    <property type="entry name" value="Steroid_dh"/>
    <property type="match status" value="1"/>
</dbReference>
<dbReference type="InParanoid" id="A0A2K1QGJ8"/>
<dbReference type="AlphaFoldDB" id="A0A2K1QGJ8"/>
<accession>A0A2K1QGJ8</accession>
<gene>
    <name evidence="7" type="ORF">CAC42_6486</name>
</gene>
<evidence type="ECO:0000256" key="1">
    <source>
        <dbReference type="ARBA" id="ARBA00004141"/>
    </source>
</evidence>
<keyword evidence="4" id="KW-1133">Transmembrane helix</keyword>
<dbReference type="PANTHER" id="PTHR10556">
    <property type="entry name" value="3-OXO-5-ALPHA-STEROID 4-DEHYDROGENASE"/>
    <property type="match status" value="1"/>
</dbReference>
<evidence type="ECO:0000256" key="4">
    <source>
        <dbReference type="ARBA" id="ARBA00022989"/>
    </source>
</evidence>
<dbReference type="Proteomes" id="UP000243797">
    <property type="component" value="Unassembled WGS sequence"/>
</dbReference>
<dbReference type="GO" id="GO:0016020">
    <property type="term" value="C:membrane"/>
    <property type="evidence" value="ECO:0007669"/>
    <property type="project" value="UniProtKB-SubCell"/>
</dbReference>
<keyword evidence="3" id="KW-0812">Transmembrane</keyword>
<proteinExistence type="inferred from homology"/>
<comment type="similarity">
    <text evidence="2">Belongs to the steroid 5-alpha reductase family.</text>
</comment>
<dbReference type="PROSITE" id="PS50244">
    <property type="entry name" value="S5A_REDUCTASE"/>
    <property type="match status" value="1"/>
</dbReference>
<dbReference type="STRING" id="2082308.A0A2K1QGJ8"/>
<dbReference type="InterPro" id="IPR001104">
    <property type="entry name" value="3-oxo-5_a-steroid_4-DH_C"/>
</dbReference>
<evidence type="ECO:0000313" key="7">
    <source>
        <dbReference type="EMBL" id="PNS13973.1"/>
    </source>
</evidence>
<keyword evidence="8" id="KW-1185">Reference proteome</keyword>
<evidence type="ECO:0000256" key="2">
    <source>
        <dbReference type="ARBA" id="ARBA00007742"/>
    </source>
</evidence>
<comment type="subcellular location">
    <subcellularLocation>
        <location evidence="1">Membrane</location>
        <topology evidence="1">Multi-pass membrane protein</topology>
    </subcellularLocation>
</comment>
<feature type="domain" description="3-oxo-5-alpha-steroid 4-dehydrogenase C-terminal" evidence="6">
    <location>
        <begin position="117"/>
        <end position="285"/>
    </location>
</feature>
<evidence type="ECO:0000256" key="5">
    <source>
        <dbReference type="ARBA" id="ARBA00023136"/>
    </source>
</evidence>
<dbReference type="GO" id="GO:0008202">
    <property type="term" value="P:steroid metabolic process"/>
    <property type="evidence" value="ECO:0007669"/>
    <property type="project" value="InterPro"/>
</dbReference>
<dbReference type="InterPro" id="IPR016636">
    <property type="entry name" value="3-oxo-5-alpha-steroid_4-DH"/>
</dbReference>
<dbReference type="PIRSF" id="PIRSF015596">
    <property type="entry name" value="5_alpha-SR2"/>
    <property type="match status" value="1"/>
</dbReference>
<protein>
    <recommendedName>
        <fullName evidence="6">3-oxo-5-alpha-steroid 4-dehydrogenase C-terminal domain-containing protein</fullName>
    </recommendedName>
</protein>
<reference evidence="7 8" key="1">
    <citation type="submission" date="2017-06" db="EMBL/GenBank/DDBJ databases">
        <title>Draft genome sequence of a variant of Elsinoe murrayae.</title>
        <authorList>
            <person name="Cheng Q."/>
        </authorList>
    </citation>
    <scope>NUCLEOTIDE SEQUENCE [LARGE SCALE GENOMIC DNA]</scope>
    <source>
        <strain evidence="7 8">CQ-2017a</strain>
    </source>
</reference>
<dbReference type="EMBL" id="NKHZ01000088">
    <property type="protein sequence ID" value="PNS13973.1"/>
    <property type="molecule type" value="Genomic_DNA"/>
</dbReference>
<dbReference type="InterPro" id="IPR039357">
    <property type="entry name" value="SRD5A/TECR"/>
</dbReference>
<sequence length="286" mass="32240">MTLIPGILPPSRQTYDFVVNTFQYFPLFTAVQWITDFYPSGKTSIDSALNIPGKIGWAVMETPGLAIVLYSVLTLPAELGIKELPWANYTMAALYVLHYIYRAWVYPLLQPTMSPIHLGTVLSAIAFNIFNGLSIGGFVGGHGAPSQAYWAGSAYRIEIGMVIWGWSLMGNIFHDDDLREIRRSALRIQKEKAQKEGKAVEGVEKVYMIPKNGLFHYILFPHYFCEWLEWAGFWAIGGLHCVPARTFLFNEIATMLPRALAGKRWYEQKFGKERVGGRKAIIPGLI</sequence>
<keyword evidence="5" id="KW-0472">Membrane</keyword>
<dbReference type="PANTHER" id="PTHR10556:SF43">
    <property type="entry name" value="STEROID 5-ALPHA-REDUCTASE DET2"/>
    <property type="match status" value="1"/>
</dbReference>
<dbReference type="OrthoDB" id="5788137at2759"/>
<comment type="caution">
    <text evidence="7">The sequence shown here is derived from an EMBL/GenBank/DDBJ whole genome shotgun (WGS) entry which is preliminary data.</text>
</comment>
<name>A0A2K1QGJ8_9PEZI</name>
<evidence type="ECO:0000313" key="8">
    <source>
        <dbReference type="Proteomes" id="UP000243797"/>
    </source>
</evidence>
<organism evidence="7 8">
    <name type="scientific">Sphaceloma murrayae</name>
    <dbReference type="NCBI Taxonomy" id="2082308"/>
    <lineage>
        <taxon>Eukaryota</taxon>
        <taxon>Fungi</taxon>
        <taxon>Dikarya</taxon>
        <taxon>Ascomycota</taxon>
        <taxon>Pezizomycotina</taxon>
        <taxon>Dothideomycetes</taxon>
        <taxon>Dothideomycetidae</taxon>
        <taxon>Myriangiales</taxon>
        <taxon>Elsinoaceae</taxon>
        <taxon>Sphaceloma</taxon>
    </lineage>
</organism>
<dbReference type="GO" id="GO:0003865">
    <property type="term" value="F:3-oxo-5-alpha-steroid 4-dehydrogenase activity"/>
    <property type="evidence" value="ECO:0007669"/>
    <property type="project" value="InterPro"/>
</dbReference>